<dbReference type="Gene3D" id="3.30.1120.10">
    <property type="match status" value="1"/>
</dbReference>
<dbReference type="Pfam" id="PF14707">
    <property type="entry name" value="Sulfatase_C"/>
    <property type="match status" value="1"/>
</dbReference>
<dbReference type="PANTHER" id="PTHR42693">
    <property type="entry name" value="ARYLSULFATASE FAMILY MEMBER"/>
    <property type="match status" value="1"/>
</dbReference>
<dbReference type="GO" id="GO:0004065">
    <property type="term" value="F:arylsulfatase activity"/>
    <property type="evidence" value="ECO:0007669"/>
    <property type="project" value="TreeGrafter"/>
</dbReference>
<dbReference type="Pfam" id="PF00884">
    <property type="entry name" value="Sulfatase"/>
    <property type="match status" value="1"/>
</dbReference>
<proteinExistence type="inferred from homology"/>
<evidence type="ECO:0000259" key="3">
    <source>
        <dbReference type="Pfam" id="PF00884"/>
    </source>
</evidence>
<accession>A0A7S3JSF6</accession>
<protein>
    <recommendedName>
        <fullName evidence="3">Sulfatase N-terminal domain-containing protein</fullName>
    </recommendedName>
</protein>
<feature type="signal peptide" evidence="2">
    <location>
        <begin position="1"/>
        <end position="19"/>
    </location>
</feature>
<reference evidence="4" key="1">
    <citation type="submission" date="2021-01" db="EMBL/GenBank/DDBJ databases">
        <authorList>
            <person name="Corre E."/>
            <person name="Pelletier E."/>
            <person name="Niang G."/>
            <person name="Scheremetjew M."/>
            <person name="Finn R."/>
            <person name="Kale V."/>
            <person name="Holt S."/>
            <person name="Cochrane G."/>
            <person name="Meng A."/>
            <person name="Brown T."/>
            <person name="Cohen L."/>
        </authorList>
    </citation>
    <scope>NUCLEOTIDE SEQUENCE</scope>
    <source>
        <strain evidence="4">CCMP1510</strain>
    </source>
</reference>
<organism evidence="4">
    <name type="scientific">Aureoumbra lagunensis</name>
    <dbReference type="NCBI Taxonomy" id="44058"/>
    <lineage>
        <taxon>Eukaryota</taxon>
        <taxon>Sar</taxon>
        <taxon>Stramenopiles</taxon>
        <taxon>Ochrophyta</taxon>
        <taxon>Pelagophyceae</taxon>
        <taxon>Pelagomonadales</taxon>
        <taxon>Aureoumbra</taxon>
    </lineage>
</organism>
<comment type="similarity">
    <text evidence="1">Belongs to the sulfatase family.</text>
</comment>
<evidence type="ECO:0000256" key="2">
    <source>
        <dbReference type="SAM" id="SignalP"/>
    </source>
</evidence>
<dbReference type="Gene3D" id="3.40.720.10">
    <property type="entry name" value="Alkaline Phosphatase, subunit A"/>
    <property type="match status" value="1"/>
</dbReference>
<dbReference type="InterPro" id="IPR050738">
    <property type="entry name" value="Sulfatase"/>
</dbReference>
<dbReference type="PANTHER" id="PTHR42693:SF11">
    <property type="entry name" value="ARYLSULFATASE A"/>
    <property type="match status" value="1"/>
</dbReference>
<dbReference type="EMBL" id="HBIJ01005973">
    <property type="protein sequence ID" value="CAE0363462.1"/>
    <property type="molecule type" value="Transcribed_RNA"/>
</dbReference>
<evidence type="ECO:0000256" key="1">
    <source>
        <dbReference type="ARBA" id="ARBA00008779"/>
    </source>
</evidence>
<dbReference type="InterPro" id="IPR017850">
    <property type="entry name" value="Alkaline_phosphatase_core_sf"/>
</dbReference>
<keyword evidence="2" id="KW-0732">Signal</keyword>
<dbReference type="SUPFAM" id="SSF53649">
    <property type="entry name" value="Alkaline phosphatase-like"/>
    <property type="match status" value="1"/>
</dbReference>
<evidence type="ECO:0000313" key="4">
    <source>
        <dbReference type="EMBL" id="CAE0363462.1"/>
    </source>
</evidence>
<name>A0A7S3JSF6_9STRA</name>
<feature type="chain" id="PRO_5030957616" description="Sulfatase N-terminal domain-containing protein" evidence="2">
    <location>
        <begin position="20"/>
        <end position="532"/>
    </location>
</feature>
<dbReference type="InterPro" id="IPR000917">
    <property type="entry name" value="Sulfatase_N"/>
</dbReference>
<gene>
    <name evidence="4" type="ORF">ALAG00032_LOCUS4203</name>
</gene>
<sequence>MTKLVLLVIIITNVMYAKALPNIIVLFADDLGYSDNSLMHPTIETPHLESFFLDSMRFTQWYSAFHICSPSRAAMLTGRLPIRVGISGGYTGGVFSSTAAGGLPENEITWAAMLKKKSYKTAMVGKWHLGQRPQFLPTRHGFDSYFGIPYSVDMGNSAWHNTASNQPPLPLLANETIIEQPVNLNTLSQRYATAAQSFISQNKQESFALYFAFSHVHVPNFVSSAFCNRTTRGRFGDALLELDWTLGQVLESVPASIRNNTITFFTSDNGPWLIQQLSAGSAGNFFEGKTTTWEGGIRMPAAIHWPGTIQPGTISRHIVATYDVFATILALTNIDLPTDRIIDGRDLTPILRDPKNAHEIRDCIFIYKGTPNINCPLSSSSCPGLWAVRCGKHKAHFAISYSQQSCEGSHPIANASTTYQDLSDSPLIYDLDADPSEKWPLNANSDDYTQALNTILIAKAYHEAHVIPVVDQISLGSNSTYALCCDPYATDVSNCTCNPENFNVFVCSPVYPTPTVSLEADAFESIYGYRPW</sequence>
<dbReference type="AlphaFoldDB" id="A0A7S3JSF6"/>
<feature type="domain" description="Sulfatase N-terminal" evidence="3">
    <location>
        <begin position="21"/>
        <end position="334"/>
    </location>
</feature>